<name>A0ABS0H158_9ACTN</name>
<dbReference type="Gene3D" id="3.30.559.10">
    <property type="entry name" value="Chloramphenicol acetyltransferase-like domain"/>
    <property type="match status" value="1"/>
</dbReference>
<evidence type="ECO:0000313" key="2">
    <source>
        <dbReference type="EMBL" id="MBF9132198.1"/>
    </source>
</evidence>
<dbReference type="EMBL" id="JADPUN010000224">
    <property type="protein sequence ID" value="MBF9132198.1"/>
    <property type="molecule type" value="Genomic_DNA"/>
</dbReference>
<organism evidence="2 3">
    <name type="scientific">Plantactinospora alkalitolerans</name>
    <dbReference type="NCBI Taxonomy" id="2789879"/>
    <lineage>
        <taxon>Bacteria</taxon>
        <taxon>Bacillati</taxon>
        <taxon>Actinomycetota</taxon>
        <taxon>Actinomycetes</taxon>
        <taxon>Micromonosporales</taxon>
        <taxon>Micromonosporaceae</taxon>
        <taxon>Plantactinospora</taxon>
    </lineage>
</organism>
<evidence type="ECO:0000259" key="1">
    <source>
        <dbReference type="Pfam" id="PF00668"/>
    </source>
</evidence>
<feature type="domain" description="Condensation" evidence="1">
    <location>
        <begin position="21"/>
        <end position="313"/>
    </location>
</feature>
<dbReference type="InterPro" id="IPR023213">
    <property type="entry name" value="CAT-like_dom_sf"/>
</dbReference>
<dbReference type="Proteomes" id="UP000638560">
    <property type="component" value="Unassembled WGS sequence"/>
</dbReference>
<dbReference type="PANTHER" id="PTHR45527">
    <property type="entry name" value="NONRIBOSOMAL PEPTIDE SYNTHETASE"/>
    <property type="match status" value="1"/>
</dbReference>
<protein>
    <recommendedName>
        <fullName evidence="1">Condensation domain-containing protein</fullName>
    </recommendedName>
</protein>
<dbReference type="InterPro" id="IPR001242">
    <property type="entry name" value="Condensation_dom"/>
</dbReference>
<accession>A0ABS0H158</accession>
<dbReference type="SUPFAM" id="SSF52777">
    <property type="entry name" value="CoA-dependent acyltransferases"/>
    <property type="match status" value="2"/>
</dbReference>
<gene>
    <name evidence="2" type="ORF">I0C86_25080</name>
</gene>
<dbReference type="Gene3D" id="3.30.559.30">
    <property type="entry name" value="Nonribosomal peptide synthetase, condensation domain"/>
    <property type="match status" value="1"/>
</dbReference>
<evidence type="ECO:0000313" key="3">
    <source>
        <dbReference type="Proteomes" id="UP000638560"/>
    </source>
</evidence>
<comment type="caution">
    <text evidence="2">The sequence shown here is derived from an EMBL/GenBank/DDBJ whole genome shotgun (WGS) entry which is preliminary data.</text>
</comment>
<reference evidence="2 3" key="1">
    <citation type="submission" date="2020-11" db="EMBL/GenBank/DDBJ databases">
        <title>A novel isolate from a Black sea contaminated sediment with potential to produce alkanes: Plantactinospora alkalitolerans sp. nov.</title>
        <authorList>
            <person name="Carro L."/>
            <person name="Veyisoglu A."/>
            <person name="Guven K."/>
            <person name="Schumann P."/>
            <person name="Klenk H.-P."/>
            <person name="Sahin N."/>
        </authorList>
    </citation>
    <scope>NUCLEOTIDE SEQUENCE [LARGE SCALE GENOMIC DNA]</scope>
    <source>
        <strain evidence="2 3">S1510</strain>
    </source>
</reference>
<keyword evidence="3" id="KW-1185">Reference proteome</keyword>
<dbReference type="PANTHER" id="PTHR45527:SF14">
    <property type="entry name" value="PLIPASTATIN SYNTHASE SUBUNIT B"/>
    <property type="match status" value="1"/>
</dbReference>
<proteinExistence type="predicted"/>
<dbReference type="RefSeq" id="WP_196203735.1">
    <property type="nucleotide sequence ID" value="NZ_JADPUN010000224.1"/>
</dbReference>
<dbReference type="Pfam" id="PF00668">
    <property type="entry name" value="Condensation"/>
    <property type="match status" value="1"/>
</dbReference>
<sequence>MSRGQRWCWDIIRDLAPHENRTTLTLQVDIGSEYTVDQVIGVTTDAVTRFETLRTTYRLDGIGEPEQQVLGEGAFDLRLRQTDGQPPKQAAAALAQELAATQFDLRSAPPICFGLIMSDGRPTVLVVGLSNIAADVWSLTKLWRWLHTRLNDADVPHEDLVTPEWQPLDQVAYESGEQSKSVAAASLAFWREQLDHVRATPPPRYRPVVEAPRRWAVHFTSSALAQAAQQVAVKWGVPIQTVLLGGLAVMIGLRLGQPGIGVSLLTDNRHLAQTRRSLGRYAQIAPVYLDVSQETFGKVVSTTAQRMLRAARYGQPDPAAVAALTHGDDPCVGASGTLPVVFDFAASPGPTPATPTVDAIALRGLAVGTVLRWTPAADDESPGMFVLAQRFLTEVDLLVWVDTAYLSRADVAEVLLGAERLLIEVTAGDVPMCHLSAVTGVSGTVVERAEGIW</sequence>